<dbReference type="EMBL" id="LGRX02027741">
    <property type="protein sequence ID" value="KAK3248889.1"/>
    <property type="molecule type" value="Genomic_DNA"/>
</dbReference>
<reference evidence="2 3" key="1">
    <citation type="journal article" date="2015" name="Genome Biol. Evol.">
        <title>Comparative Genomics of a Bacterivorous Green Alga Reveals Evolutionary Causalities and Consequences of Phago-Mixotrophic Mode of Nutrition.</title>
        <authorList>
            <person name="Burns J.A."/>
            <person name="Paasch A."/>
            <person name="Narechania A."/>
            <person name="Kim E."/>
        </authorList>
    </citation>
    <scope>NUCLEOTIDE SEQUENCE [LARGE SCALE GENOMIC DNA]</scope>
    <source>
        <strain evidence="2 3">PLY_AMNH</strain>
    </source>
</reference>
<name>A0AAE0F2A5_9CHLO</name>
<keyword evidence="3" id="KW-1185">Reference proteome</keyword>
<proteinExistence type="predicted"/>
<feature type="domain" description="NHR" evidence="1">
    <location>
        <begin position="67"/>
        <end position="105"/>
    </location>
</feature>
<dbReference type="PROSITE" id="PS51065">
    <property type="entry name" value="NHR"/>
    <property type="match status" value="1"/>
</dbReference>
<organism evidence="2 3">
    <name type="scientific">Cymbomonas tetramitiformis</name>
    <dbReference type="NCBI Taxonomy" id="36881"/>
    <lineage>
        <taxon>Eukaryota</taxon>
        <taxon>Viridiplantae</taxon>
        <taxon>Chlorophyta</taxon>
        <taxon>Pyramimonadophyceae</taxon>
        <taxon>Pyramimonadales</taxon>
        <taxon>Pyramimonadaceae</taxon>
        <taxon>Cymbomonas</taxon>
    </lineage>
</organism>
<evidence type="ECO:0000313" key="3">
    <source>
        <dbReference type="Proteomes" id="UP001190700"/>
    </source>
</evidence>
<dbReference type="AlphaFoldDB" id="A0AAE0F2A5"/>
<accession>A0AAE0F2A5</accession>
<protein>
    <recommendedName>
        <fullName evidence="1">NHR domain-containing protein</fullName>
    </recommendedName>
</protein>
<gene>
    <name evidence="2" type="ORF">CYMTET_41662</name>
</gene>
<evidence type="ECO:0000313" key="2">
    <source>
        <dbReference type="EMBL" id="KAK3248889.1"/>
    </source>
</evidence>
<dbReference type="InterPro" id="IPR006573">
    <property type="entry name" value="NHR_dom"/>
</dbReference>
<comment type="caution">
    <text evidence="2">The sequence shown here is derived from an EMBL/GenBank/DDBJ whole genome shotgun (WGS) entry which is preliminary data.</text>
</comment>
<dbReference type="Proteomes" id="UP001190700">
    <property type="component" value="Unassembled WGS sequence"/>
</dbReference>
<evidence type="ECO:0000259" key="1">
    <source>
        <dbReference type="PROSITE" id="PS51065"/>
    </source>
</evidence>
<sequence>MRQRMIASSSLQRRQMHALPTSELATDGATIALVHPSAVSPAARTSTRVTLTGCGAKTVAFCSPFFLFRGHSYSKTHFDIERAHTDAVRMTVAFVHSFFFSRLPH</sequence>